<sequence length="245" mass="26964">MQRADTLGIFAPILSFAVIDTTSRWWRRRAGETVSEGVQMTNSRRLVVTIALTFVTIGVANHSAVAQLVQPLPNPSPRGPELVPPPATPRPAPAVGPVMPEDRPIGQLSATIATRSTDLPPDVATAYFSKAMPADEVRPWRDNVYFWDAPDFCYRPLYYQETNLERYGYSPCPHLQPALSAAHFFAATVALPYSMTVHPSRECVYPLGYYRPGSPAPRQIQWPELQPKAITAETAVAAGLILLIP</sequence>
<dbReference type="OrthoDB" id="288935at2"/>
<reference evidence="2 3" key="1">
    <citation type="submission" date="2019-02" db="EMBL/GenBank/DDBJ databases">
        <title>Deep-cultivation of Planctomycetes and their phenomic and genomic characterization uncovers novel biology.</title>
        <authorList>
            <person name="Wiegand S."/>
            <person name="Jogler M."/>
            <person name="Boedeker C."/>
            <person name="Pinto D."/>
            <person name="Vollmers J."/>
            <person name="Rivas-Marin E."/>
            <person name="Kohn T."/>
            <person name="Peeters S.H."/>
            <person name="Heuer A."/>
            <person name="Rast P."/>
            <person name="Oberbeckmann S."/>
            <person name="Bunk B."/>
            <person name="Jeske O."/>
            <person name="Meyerdierks A."/>
            <person name="Storesund J.E."/>
            <person name="Kallscheuer N."/>
            <person name="Luecker S."/>
            <person name="Lage O.M."/>
            <person name="Pohl T."/>
            <person name="Merkel B.J."/>
            <person name="Hornburger P."/>
            <person name="Mueller R.-W."/>
            <person name="Bruemmer F."/>
            <person name="Labrenz M."/>
            <person name="Spormann A.M."/>
            <person name="Op den Camp H."/>
            <person name="Overmann J."/>
            <person name="Amann R."/>
            <person name="Jetten M.S.M."/>
            <person name="Mascher T."/>
            <person name="Medema M.H."/>
            <person name="Devos D.P."/>
            <person name="Kaster A.-K."/>
            <person name="Ovreas L."/>
            <person name="Rohde M."/>
            <person name="Galperin M.Y."/>
            <person name="Jogler C."/>
        </authorList>
    </citation>
    <scope>NUCLEOTIDE SEQUENCE [LARGE SCALE GENOMIC DNA]</scope>
    <source>
        <strain evidence="2 3">ETA_A8</strain>
    </source>
</reference>
<evidence type="ECO:0000256" key="1">
    <source>
        <dbReference type="SAM" id="MobiDB-lite"/>
    </source>
</evidence>
<dbReference type="EMBL" id="CP036274">
    <property type="protein sequence ID" value="QDU28465.1"/>
    <property type="molecule type" value="Genomic_DNA"/>
</dbReference>
<dbReference type="AlphaFoldDB" id="A0A517YE01"/>
<dbReference type="Proteomes" id="UP000315017">
    <property type="component" value="Chromosome"/>
</dbReference>
<dbReference type="RefSeq" id="WP_145090796.1">
    <property type="nucleotide sequence ID" value="NZ_CP036274.1"/>
</dbReference>
<proteinExistence type="predicted"/>
<keyword evidence="3" id="KW-1185">Reference proteome</keyword>
<name>A0A517YE01_9BACT</name>
<feature type="region of interest" description="Disordered" evidence="1">
    <location>
        <begin position="71"/>
        <end position="96"/>
    </location>
</feature>
<evidence type="ECO:0000313" key="2">
    <source>
        <dbReference type="EMBL" id="QDU28465.1"/>
    </source>
</evidence>
<gene>
    <name evidence="2" type="ORF">ETAA8_35660</name>
</gene>
<protein>
    <submittedName>
        <fullName evidence="2">Uncharacterized protein</fullName>
    </submittedName>
</protein>
<feature type="compositionally biased region" description="Pro residues" evidence="1">
    <location>
        <begin position="72"/>
        <end position="94"/>
    </location>
</feature>
<organism evidence="2 3">
    <name type="scientific">Anatilimnocola aggregata</name>
    <dbReference type="NCBI Taxonomy" id="2528021"/>
    <lineage>
        <taxon>Bacteria</taxon>
        <taxon>Pseudomonadati</taxon>
        <taxon>Planctomycetota</taxon>
        <taxon>Planctomycetia</taxon>
        <taxon>Pirellulales</taxon>
        <taxon>Pirellulaceae</taxon>
        <taxon>Anatilimnocola</taxon>
    </lineage>
</organism>
<evidence type="ECO:0000313" key="3">
    <source>
        <dbReference type="Proteomes" id="UP000315017"/>
    </source>
</evidence>
<accession>A0A517YE01</accession>
<dbReference type="KEGG" id="aagg:ETAA8_35660"/>